<organism evidence="1 2">
    <name type="scientific">Sphaerisporangium album</name>
    <dbReference type="NCBI Taxonomy" id="509200"/>
    <lineage>
        <taxon>Bacteria</taxon>
        <taxon>Bacillati</taxon>
        <taxon>Actinomycetota</taxon>
        <taxon>Actinomycetes</taxon>
        <taxon>Streptosporangiales</taxon>
        <taxon>Streptosporangiaceae</taxon>
        <taxon>Sphaerisporangium</taxon>
    </lineage>
</organism>
<keyword evidence="2" id="KW-1185">Reference proteome</keyword>
<dbReference type="AlphaFoldDB" id="A0A367FFF4"/>
<name>A0A367FFF4_9ACTN</name>
<dbReference type="Proteomes" id="UP000253094">
    <property type="component" value="Unassembled WGS sequence"/>
</dbReference>
<dbReference type="Gene3D" id="1.10.287.1080">
    <property type="entry name" value="MazG-like"/>
    <property type="match status" value="1"/>
</dbReference>
<dbReference type="EMBL" id="QOIL01000012">
    <property type="protein sequence ID" value="RCG29021.1"/>
    <property type="molecule type" value="Genomic_DNA"/>
</dbReference>
<evidence type="ECO:0000313" key="1">
    <source>
        <dbReference type="EMBL" id="RCG29021.1"/>
    </source>
</evidence>
<comment type="caution">
    <text evidence="1">The sequence shown here is derived from an EMBL/GenBank/DDBJ whole genome shotgun (WGS) entry which is preliminary data.</text>
</comment>
<accession>A0A367FFF4</accession>
<sequence length="107" mass="11579">MDAETWETVERLVAWLDARSALAPDVELMSRLMKLSEETGEVAAAVIGVLGQNPRKGFTHTWDDVDRELCDVILTAMVALRSRTPDAAAVFRSHLAAVASRASGAGR</sequence>
<reference evidence="1 2" key="1">
    <citation type="submission" date="2018-06" db="EMBL/GenBank/DDBJ databases">
        <title>Sphaerisporangium craniellae sp. nov., isolated from a marine sponge in the South China Sea.</title>
        <authorList>
            <person name="Li L."/>
        </authorList>
    </citation>
    <scope>NUCLEOTIDE SEQUENCE [LARGE SCALE GENOMIC DNA]</scope>
    <source>
        <strain evidence="1 2">CCTCC AA 208026</strain>
    </source>
</reference>
<dbReference type="InterPro" id="IPR044548">
    <property type="entry name" value="AF0060_NTP-PPase_MazG-like"/>
</dbReference>
<dbReference type="RefSeq" id="WP_114030742.1">
    <property type="nucleotide sequence ID" value="NZ_QOIL01000012.1"/>
</dbReference>
<evidence type="ECO:0008006" key="3">
    <source>
        <dbReference type="Google" id="ProtNLM"/>
    </source>
</evidence>
<gene>
    <name evidence="1" type="ORF">DQ384_21980</name>
</gene>
<dbReference type="SUPFAM" id="SSF101386">
    <property type="entry name" value="all-alpha NTP pyrophosphatases"/>
    <property type="match status" value="1"/>
</dbReference>
<proteinExistence type="predicted"/>
<protein>
    <recommendedName>
        <fullName evidence="3">NTP pyrophosphohydrolase MazG putative catalytic core domain-containing protein</fullName>
    </recommendedName>
</protein>
<evidence type="ECO:0000313" key="2">
    <source>
        <dbReference type="Proteomes" id="UP000253094"/>
    </source>
</evidence>
<dbReference type="CDD" id="cd11533">
    <property type="entry name" value="NTP-PPase_Af0060_like"/>
    <property type="match status" value="1"/>
</dbReference>
<dbReference type="OrthoDB" id="21342at2"/>